<gene>
    <name evidence="1" type="ORF">M9458_050261</name>
</gene>
<feature type="non-terminal residue" evidence="1">
    <location>
        <position position="1"/>
    </location>
</feature>
<evidence type="ECO:0000313" key="2">
    <source>
        <dbReference type="Proteomes" id="UP001529510"/>
    </source>
</evidence>
<accession>A0ABD0MWR8</accession>
<keyword evidence="2" id="KW-1185">Reference proteome</keyword>
<dbReference type="InterPro" id="IPR036179">
    <property type="entry name" value="Ig-like_dom_sf"/>
</dbReference>
<dbReference type="Gene3D" id="2.60.40.10">
    <property type="entry name" value="Immunoglobulins"/>
    <property type="match status" value="1"/>
</dbReference>
<protein>
    <submittedName>
        <fullName evidence="1">Uncharacterized protein</fullName>
    </submittedName>
</protein>
<dbReference type="Proteomes" id="UP001529510">
    <property type="component" value="Unassembled WGS sequence"/>
</dbReference>
<dbReference type="AlphaFoldDB" id="A0ABD0MWR8"/>
<sequence length="100" mass="11303">AATKGDDVCLLTGLTEIQKDDEIQWLFRDTEQETVIAKIKEGIKRTRDVPNGIFKDSLELESQTGNLIIRNSGLQHSGCYKLKIRSSKGDTNKTYFVTIR</sequence>
<dbReference type="PANTHER" id="PTHR21063">
    <property type="entry name" value="LFA-3"/>
    <property type="match status" value="1"/>
</dbReference>
<evidence type="ECO:0000313" key="1">
    <source>
        <dbReference type="EMBL" id="KAL0154412.1"/>
    </source>
</evidence>
<dbReference type="SUPFAM" id="SSF48726">
    <property type="entry name" value="Immunoglobulin"/>
    <property type="match status" value="1"/>
</dbReference>
<dbReference type="EMBL" id="JAMKFB020000028">
    <property type="protein sequence ID" value="KAL0154412.1"/>
    <property type="molecule type" value="Genomic_DNA"/>
</dbReference>
<name>A0ABD0MWR8_CIRMR</name>
<organism evidence="1 2">
    <name type="scientific">Cirrhinus mrigala</name>
    <name type="common">Mrigala</name>
    <dbReference type="NCBI Taxonomy" id="683832"/>
    <lineage>
        <taxon>Eukaryota</taxon>
        <taxon>Metazoa</taxon>
        <taxon>Chordata</taxon>
        <taxon>Craniata</taxon>
        <taxon>Vertebrata</taxon>
        <taxon>Euteleostomi</taxon>
        <taxon>Actinopterygii</taxon>
        <taxon>Neopterygii</taxon>
        <taxon>Teleostei</taxon>
        <taxon>Ostariophysi</taxon>
        <taxon>Cypriniformes</taxon>
        <taxon>Cyprinidae</taxon>
        <taxon>Labeoninae</taxon>
        <taxon>Labeonini</taxon>
        <taxon>Cirrhinus</taxon>
    </lineage>
</organism>
<proteinExistence type="predicted"/>
<reference evidence="1 2" key="1">
    <citation type="submission" date="2024-05" db="EMBL/GenBank/DDBJ databases">
        <title>Genome sequencing and assembly of Indian major carp, Cirrhinus mrigala (Hamilton, 1822).</title>
        <authorList>
            <person name="Mohindra V."/>
            <person name="Chowdhury L.M."/>
            <person name="Lal K."/>
            <person name="Jena J.K."/>
        </authorList>
    </citation>
    <scope>NUCLEOTIDE SEQUENCE [LARGE SCALE GENOMIC DNA]</scope>
    <source>
        <strain evidence="1">CM1030</strain>
        <tissue evidence="1">Blood</tissue>
    </source>
</reference>
<comment type="caution">
    <text evidence="1">The sequence shown here is derived from an EMBL/GenBank/DDBJ whole genome shotgun (WGS) entry which is preliminary data.</text>
</comment>
<feature type="non-terminal residue" evidence="1">
    <location>
        <position position="100"/>
    </location>
</feature>
<dbReference type="PANTHER" id="PTHR21063:SF4">
    <property type="entry name" value="CD48 ANTIGEN-RELATED"/>
    <property type="match status" value="1"/>
</dbReference>
<dbReference type="InterPro" id="IPR013783">
    <property type="entry name" value="Ig-like_fold"/>
</dbReference>